<evidence type="ECO:0000313" key="2">
    <source>
        <dbReference type="Proteomes" id="UP000038040"/>
    </source>
</evidence>
<dbReference type="Proteomes" id="UP000274756">
    <property type="component" value="Unassembled WGS sequence"/>
</dbReference>
<sequence>MVASFSLQLCDSLDNGHRLSALKRICRADKIAHDCIYLRSNTSFINVMTKRRFRELGYVLRRPPQELTHISLLAEPRDGWQKRGGPIKTWTGTVRKDFEYIGGSSDIWT</sequence>
<gene>
    <name evidence="1" type="ORF">DME_LOCUS5729</name>
</gene>
<dbReference type="WBParaSite" id="DME_0000136901-mRNA-1">
    <property type="protein sequence ID" value="DME_0000136901-mRNA-1"/>
    <property type="gene ID" value="DME_0000136901"/>
</dbReference>
<dbReference type="EMBL" id="UYYG01001153">
    <property type="protein sequence ID" value="VDN55756.1"/>
    <property type="molecule type" value="Genomic_DNA"/>
</dbReference>
<evidence type="ECO:0000313" key="4">
    <source>
        <dbReference type="WBParaSite" id="DME_0000136901-mRNA-1"/>
    </source>
</evidence>
<dbReference type="AlphaFoldDB" id="A0A0N4U3Q9"/>
<evidence type="ECO:0000313" key="1">
    <source>
        <dbReference type="EMBL" id="VDN55756.1"/>
    </source>
</evidence>
<proteinExistence type="predicted"/>
<accession>A0A0N4U3Q9</accession>
<reference evidence="4" key="1">
    <citation type="submission" date="2017-02" db="UniProtKB">
        <authorList>
            <consortium name="WormBaseParasite"/>
        </authorList>
    </citation>
    <scope>IDENTIFICATION</scope>
</reference>
<organism evidence="2 4">
    <name type="scientific">Dracunculus medinensis</name>
    <name type="common">Guinea worm</name>
    <dbReference type="NCBI Taxonomy" id="318479"/>
    <lineage>
        <taxon>Eukaryota</taxon>
        <taxon>Metazoa</taxon>
        <taxon>Ecdysozoa</taxon>
        <taxon>Nematoda</taxon>
        <taxon>Chromadorea</taxon>
        <taxon>Rhabditida</taxon>
        <taxon>Spirurina</taxon>
        <taxon>Dracunculoidea</taxon>
        <taxon>Dracunculidae</taxon>
        <taxon>Dracunculus</taxon>
    </lineage>
</organism>
<name>A0A0N4U3Q9_DRAME</name>
<dbReference type="Proteomes" id="UP000038040">
    <property type="component" value="Unplaced"/>
</dbReference>
<keyword evidence="3" id="KW-1185">Reference proteome</keyword>
<protein>
    <submittedName>
        <fullName evidence="4">HTH LytTR-type domain-containing protein</fullName>
    </submittedName>
</protein>
<evidence type="ECO:0000313" key="3">
    <source>
        <dbReference type="Proteomes" id="UP000274756"/>
    </source>
</evidence>
<reference evidence="1 3" key="2">
    <citation type="submission" date="2018-11" db="EMBL/GenBank/DDBJ databases">
        <authorList>
            <consortium name="Pathogen Informatics"/>
        </authorList>
    </citation>
    <scope>NUCLEOTIDE SEQUENCE [LARGE SCALE GENOMIC DNA]</scope>
</reference>